<protein>
    <submittedName>
        <fullName evidence="1">Uncharacterized protein</fullName>
    </submittedName>
</protein>
<dbReference type="PROSITE" id="PS51257">
    <property type="entry name" value="PROKAR_LIPOPROTEIN"/>
    <property type="match status" value="1"/>
</dbReference>
<dbReference type="EMBL" id="CP018095">
    <property type="protein sequence ID" value="APF37979.1"/>
    <property type="molecule type" value="Genomic_DNA"/>
</dbReference>
<organism evidence="1 2">
    <name type="scientific">Chelatococcus daeguensis</name>
    <dbReference type="NCBI Taxonomy" id="444444"/>
    <lineage>
        <taxon>Bacteria</taxon>
        <taxon>Pseudomonadati</taxon>
        <taxon>Pseudomonadota</taxon>
        <taxon>Alphaproteobacteria</taxon>
        <taxon>Hyphomicrobiales</taxon>
        <taxon>Chelatococcaceae</taxon>
        <taxon>Chelatococcus</taxon>
    </lineage>
</organism>
<dbReference type="RefSeq" id="WP_055457365.1">
    <property type="nucleotide sequence ID" value="NZ_CP018095.1"/>
</dbReference>
<gene>
    <name evidence="1" type="ORF">BOQ54_12105</name>
</gene>
<keyword evidence="2" id="KW-1185">Reference proteome</keyword>
<evidence type="ECO:0000313" key="1">
    <source>
        <dbReference type="EMBL" id="APF37979.1"/>
    </source>
</evidence>
<reference evidence="1 2" key="1">
    <citation type="submission" date="2016-11" db="EMBL/GenBank/DDBJ databases">
        <title>Complete genome sequence of the aerobically denitrifying bacterium Chelatococcus daeguensis TAD1.</title>
        <authorList>
            <person name="Yang Y."/>
            <person name="Huang S."/>
            <person name="Lin E."/>
        </authorList>
    </citation>
    <scope>NUCLEOTIDE SEQUENCE [LARGE SCALE GENOMIC DNA]</scope>
    <source>
        <strain evidence="1 2">TAD1</strain>
    </source>
</reference>
<evidence type="ECO:0000313" key="2">
    <source>
        <dbReference type="Proteomes" id="UP000182703"/>
    </source>
</evidence>
<dbReference type="Proteomes" id="UP000182703">
    <property type="component" value="Chromosome"/>
</dbReference>
<dbReference type="AlphaFoldDB" id="A0AAC9JQV0"/>
<accession>A0AAC9JQV0</accession>
<proteinExistence type="predicted"/>
<sequence length="127" mass="14274">MKATAALCTVAACLALTGCTSTIESRENMLVAAGFRIRPADTPGMRASIEALPPNRFVRRIINGNVVYLYADPTVCRCVFYGDQTAYGTYQRMVFEQNLADQQQMTAMMNRQAAWGRYWGRPGPFWY</sequence>
<dbReference type="KEGG" id="cdq:BOQ54_12105"/>
<name>A0AAC9JQV0_9HYPH</name>